<proteinExistence type="predicted"/>
<feature type="non-terminal residue" evidence="1">
    <location>
        <position position="62"/>
    </location>
</feature>
<dbReference type="AlphaFoldDB" id="A0A383BUP0"/>
<organism evidence="1">
    <name type="scientific">marine metagenome</name>
    <dbReference type="NCBI Taxonomy" id="408172"/>
    <lineage>
        <taxon>unclassified sequences</taxon>
        <taxon>metagenomes</taxon>
        <taxon>ecological metagenomes</taxon>
    </lineage>
</organism>
<protein>
    <recommendedName>
        <fullName evidence="2">Enolpyruvate transferase domain-containing protein</fullName>
    </recommendedName>
</protein>
<evidence type="ECO:0000313" key="1">
    <source>
        <dbReference type="EMBL" id="SVE23622.1"/>
    </source>
</evidence>
<reference evidence="1" key="1">
    <citation type="submission" date="2018-05" db="EMBL/GenBank/DDBJ databases">
        <authorList>
            <person name="Lanie J.A."/>
            <person name="Ng W.-L."/>
            <person name="Kazmierczak K.M."/>
            <person name="Andrzejewski T.M."/>
            <person name="Davidsen T.M."/>
            <person name="Wayne K.J."/>
            <person name="Tettelin H."/>
            <person name="Glass J.I."/>
            <person name="Rusch D."/>
            <person name="Podicherti R."/>
            <person name="Tsui H.-C.T."/>
            <person name="Winkler M.E."/>
        </authorList>
    </citation>
    <scope>NUCLEOTIDE SEQUENCE</scope>
</reference>
<gene>
    <name evidence="1" type="ORF">METZ01_LOCUS476476</name>
</gene>
<dbReference type="InterPro" id="IPR036968">
    <property type="entry name" value="Enolpyruvate_Tfrase_sf"/>
</dbReference>
<dbReference type="Gene3D" id="3.65.10.10">
    <property type="entry name" value="Enolpyruvate transferase domain"/>
    <property type="match status" value="1"/>
</dbReference>
<evidence type="ECO:0008006" key="2">
    <source>
        <dbReference type="Google" id="ProtNLM"/>
    </source>
</evidence>
<dbReference type="GO" id="GO:0016765">
    <property type="term" value="F:transferase activity, transferring alkyl or aryl (other than methyl) groups"/>
    <property type="evidence" value="ECO:0007669"/>
    <property type="project" value="InterPro"/>
</dbReference>
<sequence>MAATIIVSGKYRLKNVPQLRDTITMKRLLEMVGAKVHYENNIMDINTSGCDTPIAPYELVKT</sequence>
<name>A0A383BUP0_9ZZZZ</name>
<dbReference type="SUPFAM" id="SSF55205">
    <property type="entry name" value="EPT/RTPC-like"/>
    <property type="match status" value="1"/>
</dbReference>
<dbReference type="InterPro" id="IPR013792">
    <property type="entry name" value="RNA3'P_cycl/enolpyr_Trfase_a/b"/>
</dbReference>
<accession>A0A383BUP0</accession>
<dbReference type="EMBL" id="UINC01203394">
    <property type="protein sequence ID" value="SVE23622.1"/>
    <property type="molecule type" value="Genomic_DNA"/>
</dbReference>